<name>A0ACC2JZT1_9PEZI</name>
<organism evidence="1 2">
    <name type="scientific">Lasiodiplodia mahajangana</name>
    <dbReference type="NCBI Taxonomy" id="1108764"/>
    <lineage>
        <taxon>Eukaryota</taxon>
        <taxon>Fungi</taxon>
        <taxon>Dikarya</taxon>
        <taxon>Ascomycota</taxon>
        <taxon>Pezizomycotina</taxon>
        <taxon>Dothideomycetes</taxon>
        <taxon>Dothideomycetes incertae sedis</taxon>
        <taxon>Botryosphaeriales</taxon>
        <taxon>Botryosphaeriaceae</taxon>
        <taxon>Lasiodiplodia</taxon>
    </lineage>
</organism>
<protein>
    <submittedName>
        <fullName evidence="1">Uncharacterized protein</fullName>
    </submittedName>
</protein>
<evidence type="ECO:0000313" key="1">
    <source>
        <dbReference type="EMBL" id="KAJ8132713.1"/>
    </source>
</evidence>
<accession>A0ACC2JZT1</accession>
<evidence type="ECO:0000313" key="2">
    <source>
        <dbReference type="Proteomes" id="UP001153332"/>
    </source>
</evidence>
<dbReference type="EMBL" id="JAPUUL010000093">
    <property type="protein sequence ID" value="KAJ8132713.1"/>
    <property type="molecule type" value="Genomic_DNA"/>
</dbReference>
<comment type="caution">
    <text evidence="1">The sequence shown here is derived from an EMBL/GenBank/DDBJ whole genome shotgun (WGS) entry which is preliminary data.</text>
</comment>
<keyword evidence="2" id="KW-1185">Reference proteome</keyword>
<gene>
    <name evidence="1" type="ORF">O1611_g910</name>
</gene>
<sequence>MAPSILIAGATGNTGRGVVETLSKLVVEADSVISGHRIIALTRSSNGDVAQKLAKLPGVEVIEKNWIELTPDWLRENEVVRAFVASQPHPSQFTEESTFLIAALNAGVEYLVRISTTAPNVRPDSNAFYPRTHWALETLLSTPEFERLQWTSLQPNSFSQLYLMSSAELISNYRKTGKQDTLRILGRADAPIGIIDPFEVGILAAVLLAQKDPSPHNKAKYVINGPEDVTGNQVVKLVEQYIGTKVENVVFNDMSFVEAWAAASPFPKNIMLSIKYSLEPMANGLCTAATTSRQVLELAAPKRTPADVLRDMLEG</sequence>
<reference evidence="1" key="1">
    <citation type="submission" date="2022-12" db="EMBL/GenBank/DDBJ databases">
        <title>Genome Sequence of Lasiodiplodia mahajangana.</title>
        <authorList>
            <person name="Buettner E."/>
        </authorList>
    </citation>
    <scope>NUCLEOTIDE SEQUENCE</scope>
    <source>
        <strain evidence="1">VT137</strain>
    </source>
</reference>
<dbReference type="Proteomes" id="UP001153332">
    <property type="component" value="Unassembled WGS sequence"/>
</dbReference>
<proteinExistence type="predicted"/>